<accession>A0AAX0WT23</accession>
<feature type="compositionally biased region" description="Basic and acidic residues" evidence="1">
    <location>
        <begin position="726"/>
        <end position="737"/>
    </location>
</feature>
<proteinExistence type="predicted"/>
<evidence type="ECO:0000313" key="2">
    <source>
        <dbReference type="EMBL" id="PNL61601.1"/>
    </source>
</evidence>
<organism evidence="2 3">
    <name type="scientific">Legionella anisa</name>
    <dbReference type="NCBI Taxonomy" id="28082"/>
    <lineage>
        <taxon>Bacteria</taxon>
        <taxon>Pseudomonadati</taxon>
        <taxon>Pseudomonadota</taxon>
        <taxon>Gammaproteobacteria</taxon>
        <taxon>Legionellales</taxon>
        <taxon>Legionellaceae</taxon>
        <taxon>Legionella</taxon>
    </lineage>
</organism>
<protein>
    <submittedName>
        <fullName evidence="2">Sel1 repeat family protein</fullName>
    </submittedName>
</protein>
<dbReference type="InterPro" id="IPR052748">
    <property type="entry name" value="ISR_Activator"/>
</dbReference>
<dbReference type="RefSeq" id="WP_019232110.1">
    <property type="nucleotide sequence ID" value="NZ_CBCRWC010000010.1"/>
</dbReference>
<dbReference type="InterPro" id="IPR006597">
    <property type="entry name" value="Sel1-like"/>
</dbReference>
<name>A0AAX0WT23_9GAMM</name>
<dbReference type="PANTHER" id="PTHR45011:SF1">
    <property type="entry name" value="DAP3-BINDING CELL DEATH ENHANCER 1"/>
    <property type="match status" value="1"/>
</dbReference>
<evidence type="ECO:0000256" key="1">
    <source>
        <dbReference type="SAM" id="MobiDB-lite"/>
    </source>
</evidence>
<dbReference type="GeneID" id="98066086"/>
<reference evidence="2" key="1">
    <citation type="submission" date="2017-12" db="EMBL/GenBank/DDBJ databases">
        <title>FDA dAtabase for Regulatory Grade micrObial Sequences (FDA-ARGOS): Supporting development and validation of Infectious Disease Dx tests.</title>
        <authorList>
            <person name="Kerrigan L."/>
            <person name="Tallon L.J."/>
            <person name="Sadzewicz L."/>
            <person name="Sengamalay N."/>
            <person name="Ott S."/>
            <person name="Godinez A."/>
            <person name="Nagaraj S."/>
            <person name="Vavikolanu K."/>
            <person name="Vyas G."/>
            <person name="Nadendla S."/>
            <person name="Aluvathingal J."/>
            <person name="Sichtig H."/>
        </authorList>
    </citation>
    <scope>NUCLEOTIDE SEQUENCE [LARGE SCALE GENOMIC DNA]</scope>
    <source>
        <strain evidence="2">FDAARGOS_200</strain>
    </source>
</reference>
<dbReference type="Proteomes" id="UP000192511">
    <property type="component" value="Unassembled WGS sequence"/>
</dbReference>
<comment type="caution">
    <text evidence="2">The sequence shown here is derived from an EMBL/GenBank/DDBJ whole genome shotgun (WGS) entry which is preliminary data.</text>
</comment>
<dbReference type="EMBL" id="NBTX02000004">
    <property type="protein sequence ID" value="PNL61601.1"/>
    <property type="molecule type" value="Genomic_DNA"/>
</dbReference>
<dbReference type="PANTHER" id="PTHR45011">
    <property type="entry name" value="DAP3-BINDING CELL DEATH ENHANCER 1"/>
    <property type="match status" value="1"/>
</dbReference>
<dbReference type="SMART" id="SM00671">
    <property type="entry name" value="SEL1"/>
    <property type="match status" value="9"/>
</dbReference>
<evidence type="ECO:0000313" key="3">
    <source>
        <dbReference type="Proteomes" id="UP000192511"/>
    </source>
</evidence>
<feature type="region of interest" description="Disordered" evidence="1">
    <location>
        <begin position="718"/>
        <end position="737"/>
    </location>
</feature>
<dbReference type="AlphaFoldDB" id="A0AAX0WT23"/>
<gene>
    <name evidence="2" type="ORF">A6J39_010475</name>
</gene>
<dbReference type="InterPro" id="IPR011990">
    <property type="entry name" value="TPR-like_helical_dom_sf"/>
</dbReference>
<dbReference type="SUPFAM" id="SSF81901">
    <property type="entry name" value="HCP-like"/>
    <property type="match status" value="2"/>
</dbReference>
<dbReference type="Pfam" id="PF08238">
    <property type="entry name" value="Sel1"/>
    <property type="match status" value="9"/>
</dbReference>
<sequence length="737" mass="81976">MYDLATQKALLLIKEGNILDGVLALYEAWMSGSISAGLFFKKNEPIGPIPLTQKVLEARTTSRDSTEDFKLGLCYLSGIGIAQSDEKAQELFSILAEKHHAPAQNLLAWMYENNRAGKELSQDERDDKAVKLYLQAATAGYTPAQYNLALMYDEGRAGKELSQDERDDKAVQLYLQAATAGFAPAQNNLAMMYQNNRAGKELSQDERDDKAVQLYLQAATAGFPSAQNNLAWMYQNNRAGKELTQDKRDIAAVQLYLQAATAGDTSAQNNLACMYEEGRAGKELSQDKRDVEAVQLYLQAATAGYAPAQYNLACMYEEGRAGKELTQDKRDIAAVKLYLQAATAGDPSAQSNLAWMYLDGRAGKELSQNERDDKAVQLYLQAIRAEHASAAWSLAFFYQKNNTDLALKYFSIAAILYRTANVDVQRCITKINSFPASALKDYALARIHQLDSEAIARQCVSFKALKRPSDCLLFINEDLERLGDNTTYLRSVFEKLSSFANESSVLALTEKAALAKLLLKMMTHLSQGDTSNVLTVEAQLEPIQPYCTLLVKHQLELFLHFDNEAKSDLEELATQLLSCVMLLDTRQHREFIHMFAKLLVAIPDDSAFWQENNNNLIRLLIAAFSHGEQPMLIKKQCSPPQFKALLMHIIQAPLDAALDDEPPAIDEAGLQMMKQYGVSIDIPAITKQVIQQQTTRPATSQSTPVTTLTASYPKTLLGGRQYPEPVEFKEGKTPEFK</sequence>
<dbReference type="Gene3D" id="1.25.40.10">
    <property type="entry name" value="Tetratricopeptide repeat domain"/>
    <property type="match status" value="1"/>
</dbReference>
<keyword evidence="3" id="KW-1185">Reference proteome</keyword>